<feature type="domain" description="Serine/threonine-protein kinase mTOR" evidence="2">
    <location>
        <begin position="532"/>
        <end position="700"/>
    </location>
</feature>
<evidence type="ECO:0000313" key="4">
    <source>
        <dbReference type="Proteomes" id="UP001642360"/>
    </source>
</evidence>
<dbReference type="PANTHER" id="PTHR11139">
    <property type="entry name" value="ATAXIA TELANGIECTASIA MUTATED ATM -RELATED"/>
    <property type="match status" value="1"/>
</dbReference>
<keyword evidence="1" id="KW-0067">ATP-binding</keyword>
<keyword evidence="1" id="KW-0418">Kinase</keyword>
<evidence type="ECO:0000313" key="3">
    <source>
        <dbReference type="EMBL" id="CAK9144987.1"/>
    </source>
</evidence>
<dbReference type="SUPFAM" id="SSF48371">
    <property type="entry name" value="ARM repeat"/>
    <property type="match status" value="2"/>
</dbReference>
<comment type="catalytic activity">
    <reaction evidence="1">
        <text>L-threonyl-[protein] + ATP = O-phospho-L-threonyl-[protein] + ADP + H(+)</text>
        <dbReference type="Rhea" id="RHEA:46608"/>
        <dbReference type="Rhea" id="RHEA-COMP:11060"/>
        <dbReference type="Rhea" id="RHEA-COMP:11605"/>
        <dbReference type="ChEBI" id="CHEBI:15378"/>
        <dbReference type="ChEBI" id="CHEBI:30013"/>
        <dbReference type="ChEBI" id="CHEBI:30616"/>
        <dbReference type="ChEBI" id="CHEBI:61977"/>
        <dbReference type="ChEBI" id="CHEBI:456216"/>
        <dbReference type="EC" id="2.7.11.1"/>
    </reaction>
</comment>
<sequence length="1313" mass="148324">MGKKEGCFSWESRLNEVVNCCFRLGSQLISYEIFFYSGSCRFNTGVVSEAIGLLEEAMLVKGRKIYYCEKGSRDDWMNLEITRLNITYYIRWIWIIVSKISGSGWKKSFKVCTWRDICYKDVLVKQMFPDIFDRCWLGVLVKMVVMGWFGRSITFRIKSLRVPMIVAAPQVCILLPTEMQSEPLKIFLYYSSPSSKRRKLVHMDVCIHPYPQNVNLKRRQRLKPIHKIVEKLLIAAVADADVTVRHSIFSSLHGNAEFDDFLAQADSLTAIFSALNDEFTLLVGVETMRAKSISGCLGLAHYIYCYARSHARDSVYGFNHEKLEVNDRIRIKLSLKELDYYLAIQAILRLIWCGILSQPSCEDLEINVIWSLLRNISKFMDFEVREYAISLAGRLSEKNPAYVLPALRRHLIQLLTYLEHSPDSKCREESAKLLGCLIRNCERLIHPYIAPIHKALVAKLCEGTGVNANNGIISGVLVTVGDLARVGGFAMRQYISQLMPLIVEALLDGAAATKREVAVATLGQVVQSTGYVITPYNEYPPLLGLLLKLLNGELAWSTRREVMKVLGIMGALDPHMHKRNQLSLPGSYGEVTHAASDAGQHIRSMDEVPMELWPSFATSEDYYSTVAISSLMRILRDPSLSSYHQKVVGSLMFIFKSMGLGCVPYLPKVLPDLFHTVRTCEDGLKEFITWKLGTLVSIVRQHIRKYLPALLSLISELWSSFSFPAANRPVHGSPILHLVEQLCLALNDEFRTYLPDILPCCIQVLTDAERFNDYTYVLDILHTLEVFGGTLDEHMHLLLPALIRLFKVDASVDIRCAAIKTLTRLIPRVQVTGHISALVHHLKLVLDGFPAANRPVHGSPILHLVEQLCLALNDEFRTYLPDILPCCIQVLTDAERFNDYTYVLDILHTLEVFGGTLDEHMHLLLPALIRLFKVDASVDIRCAAIKTLTRLIPRVQVTGHISALVHHLKLVLDGKNDELRKDAVDALCCLAHALGEDFTIFIPSIRKLLLKYHLQHKEFEEIEGRSQRHEPLILASTTAQRLSRQLHVEVISDPLSDVENDDGIDVHRQFRNHQFSGVYMVSSNGHGFFKCNTSGNTPAYVFFTCDLELQGFREAQQQGDSSNCAIRAIVLPEDKNHAALVCQSLDYVGVVFARKVNDAKLRASCEASQRSTKEDWAEWMRHCSIELLKESPSPALRTCARLAQLQPFVGRELFAAGFVSCWSKLSEASQRHVVRSLEMAFSAPNITPEILATLLNLSMIFTFGGNYPPFKEQREVTLGPKSCLCYEVYHIESRTSMLDGGLVFFEDGVVSRY</sequence>
<dbReference type="InterPro" id="IPR050517">
    <property type="entry name" value="DDR_Repair_Kinase"/>
</dbReference>
<name>A0ABC8RSI1_9AQUA</name>
<dbReference type="GO" id="GO:0004674">
    <property type="term" value="F:protein serine/threonine kinase activity"/>
    <property type="evidence" value="ECO:0007669"/>
    <property type="project" value="UniProtKB-KW"/>
</dbReference>
<proteinExistence type="inferred from homology"/>
<organism evidence="3 4">
    <name type="scientific">Ilex paraguariensis</name>
    <name type="common">yerba mate</name>
    <dbReference type="NCBI Taxonomy" id="185542"/>
    <lineage>
        <taxon>Eukaryota</taxon>
        <taxon>Viridiplantae</taxon>
        <taxon>Streptophyta</taxon>
        <taxon>Embryophyta</taxon>
        <taxon>Tracheophyta</taxon>
        <taxon>Spermatophyta</taxon>
        <taxon>Magnoliopsida</taxon>
        <taxon>eudicotyledons</taxon>
        <taxon>Gunneridae</taxon>
        <taxon>Pentapetalae</taxon>
        <taxon>asterids</taxon>
        <taxon>campanulids</taxon>
        <taxon>Aquifoliales</taxon>
        <taxon>Aquifoliaceae</taxon>
        <taxon>Ilex</taxon>
    </lineage>
</organism>
<dbReference type="Gene3D" id="1.25.10.10">
    <property type="entry name" value="Leucine-rich Repeat Variant"/>
    <property type="match status" value="5"/>
</dbReference>
<keyword evidence="1" id="KW-0808">Transferase</keyword>
<dbReference type="GO" id="GO:0005524">
    <property type="term" value="F:ATP binding"/>
    <property type="evidence" value="ECO:0007669"/>
    <property type="project" value="UniProtKB-KW"/>
</dbReference>
<keyword evidence="1" id="KW-0547">Nucleotide-binding</keyword>
<keyword evidence="1" id="KW-0723">Serine/threonine-protein kinase</keyword>
<dbReference type="PANTHER" id="PTHR11139:SF9">
    <property type="entry name" value="SERINE_THREONINE-PROTEIN KINASE MTOR"/>
    <property type="match status" value="1"/>
</dbReference>
<accession>A0ABC8RSI1</accession>
<dbReference type="EMBL" id="CAUOFW020001447">
    <property type="protein sequence ID" value="CAK9144987.1"/>
    <property type="molecule type" value="Genomic_DNA"/>
</dbReference>
<evidence type="ECO:0000256" key="1">
    <source>
        <dbReference type="RuleBase" id="RU364109"/>
    </source>
</evidence>
<dbReference type="Pfam" id="PF11865">
    <property type="entry name" value="mTOR_dom"/>
    <property type="match status" value="1"/>
</dbReference>
<gene>
    <name evidence="3" type="ORF">ILEXP_LOCUS12773</name>
</gene>
<protein>
    <recommendedName>
        <fullName evidence="1">Serine/threonine-protein kinase TOR</fullName>
        <ecNumber evidence="1">2.7.11.1</ecNumber>
    </recommendedName>
</protein>
<comment type="caution">
    <text evidence="3">The sequence shown here is derived from an EMBL/GenBank/DDBJ whole genome shotgun (WGS) entry which is preliminary data.</text>
</comment>
<dbReference type="InterPro" id="IPR024585">
    <property type="entry name" value="mTOR_dom"/>
</dbReference>
<comment type="similarity">
    <text evidence="1">Belongs to the PI3/PI4-kinase family.</text>
</comment>
<dbReference type="FunFam" id="1.25.10.10:FF:000802">
    <property type="entry name" value="Serine/threonine-protein kinase TOR"/>
    <property type="match status" value="1"/>
</dbReference>
<dbReference type="SMART" id="SM01346">
    <property type="entry name" value="DUF3385"/>
    <property type="match status" value="1"/>
</dbReference>
<evidence type="ECO:0000259" key="2">
    <source>
        <dbReference type="SMART" id="SM01346"/>
    </source>
</evidence>
<dbReference type="EC" id="2.7.11.1" evidence="1"/>
<reference evidence="3 4" key="1">
    <citation type="submission" date="2024-02" db="EMBL/GenBank/DDBJ databases">
        <authorList>
            <person name="Vignale AGUSTIN F."/>
            <person name="Sosa J E."/>
            <person name="Modenutti C."/>
        </authorList>
    </citation>
    <scope>NUCLEOTIDE SEQUENCE [LARGE SCALE GENOMIC DNA]</scope>
</reference>
<dbReference type="FunFam" id="1.25.10.10:FF:000265">
    <property type="entry name" value="Serine/threonine-protein kinase TOR"/>
    <property type="match status" value="1"/>
</dbReference>
<dbReference type="FunFam" id="1.25.10.10:FF:000288">
    <property type="entry name" value="Serine/threonine-protein kinase TOR"/>
    <property type="match status" value="1"/>
</dbReference>
<keyword evidence="4" id="KW-1185">Reference proteome</keyword>
<dbReference type="InterPro" id="IPR011989">
    <property type="entry name" value="ARM-like"/>
</dbReference>
<dbReference type="InterPro" id="IPR016024">
    <property type="entry name" value="ARM-type_fold"/>
</dbReference>
<dbReference type="Proteomes" id="UP001642360">
    <property type="component" value="Unassembled WGS sequence"/>
</dbReference>